<comment type="caution">
    <text evidence="4">The sequence shown here is derived from an EMBL/GenBank/DDBJ whole genome shotgun (WGS) entry which is preliminary data.</text>
</comment>
<evidence type="ECO:0000256" key="3">
    <source>
        <dbReference type="SAM" id="SignalP"/>
    </source>
</evidence>
<dbReference type="Proteomes" id="UP000196386">
    <property type="component" value="Unassembled WGS sequence"/>
</dbReference>
<name>A0A1Y4N529_9FIRM</name>
<feature type="signal peptide" evidence="3">
    <location>
        <begin position="1"/>
        <end position="29"/>
    </location>
</feature>
<feature type="active site" description="Acyl-thioester intermediate" evidence="2">
    <location>
        <position position="236"/>
    </location>
</feature>
<accession>A0A1Y4N529</accession>
<sequence>MINFRASFINKVVALTVACICAVSMQVTSYASSGLFTQAIAEAKQVNSDVEGWIYIPNTNISYPVLQYDGNCPTHGVPDHCYYLNRNINKQYAPARDNSSAIFMDYRNNSLDGEHSKNTVIYGHNWTNVENGYPLRVTSDVDKMFAQLPSFANKEFAEKTPYFIIENGSEQFVYVIFAAGYVISYDNTSKTGFYYIDPEPQGEDFNQLVSGMKDRSVFKYDVDVTDSDEIVTLSTCTYKQTANGNGRFVVMGRLLRDGEQIPTTAKFLDNNTISISVTQE</sequence>
<dbReference type="SUPFAM" id="SSF63817">
    <property type="entry name" value="Sortase"/>
    <property type="match status" value="1"/>
</dbReference>
<dbReference type="InterPro" id="IPR005754">
    <property type="entry name" value="Sortase"/>
</dbReference>
<evidence type="ECO:0000313" key="4">
    <source>
        <dbReference type="EMBL" id="OUP70669.1"/>
    </source>
</evidence>
<dbReference type="EMBL" id="NFKP01000003">
    <property type="protein sequence ID" value="OUP70669.1"/>
    <property type="molecule type" value="Genomic_DNA"/>
</dbReference>
<dbReference type="InterPro" id="IPR009835">
    <property type="entry name" value="SrtB"/>
</dbReference>
<evidence type="ECO:0000256" key="2">
    <source>
        <dbReference type="PIRSR" id="PIRSR605754-1"/>
    </source>
</evidence>
<keyword evidence="1" id="KW-0378">Hydrolase</keyword>
<dbReference type="RefSeq" id="WP_087299850.1">
    <property type="nucleotide sequence ID" value="NZ_NFKQ01000002.1"/>
</dbReference>
<reference evidence="5" key="1">
    <citation type="submission" date="2017-04" db="EMBL/GenBank/DDBJ databases">
        <title>Function of individual gut microbiota members based on whole genome sequencing of pure cultures obtained from chicken caecum.</title>
        <authorList>
            <person name="Medvecky M."/>
            <person name="Cejkova D."/>
            <person name="Polansky O."/>
            <person name="Karasova D."/>
            <person name="Kubasova T."/>
            <person name="Cizek A."/>
            <person name="Rychlik I."/>
        </authorList>
    </citation>
    <scope>NUCLEOTIDE SEQUENCE [LARGE SCALE GENOMIC DNA]</scope>
    <source>
        <strain evidence="5">An175</strain>
    </source>
</reference>
<dbReference type="Gene3D" id="2.40.260.10">
    <property type="entry name" value="Sortase"/>
    <property type="match status" value="1"/>
</dbReference>
<organism evidence="4 5">
    <name type="scientific">Anaerotruncus colihominis</name>
    <dbReference type="NCBI Taxonomy" id="169435"/>
    <lineage>
        <taxon>Bacteria</taxon>
        <taxon>Bacillati</taxon>
        <taxon>Bacillota</taxon>
        <taxon>Clostridia</taxon>
        <taxon>Eubacteriales</taxon>
        <taxon>Oscillospiraceae</taxon>
        <taxon>Anaerotruncus</taxon>
    </lineage>
</organism>
<gene>
    <name evidence="4" type="ORF">B5F11_04285</name>
</gene>
<dbReference type="GO" id="GO:0016787">
    <property type="term" value="F:hydrolase activity"/>
    <property type="evidence" value="ECO:0007669"/>
    <property type="project" value="UniProtKB-KW"/>
</dbReference>
<evidence type="ECO:0000256" key="1">
    <source>
        <dbReference type="ARBA" id="ARBA00022801"/>
    </source>
</evidence>
<dbReference type="Pfam" id="PF04203">
    <property type="entry name" value="Sortase"/>
    <property type="match status" value="1"/>
</dbReference>
<evidence type="ECO:0008006" key="6">
    <source>
        <dbReference type="Google" id="ProtNLM"/>
    </source>
</evidence>
<protein>
    <recommendedName>
        <fullName evidence="6">Class B sortase</fullName>
    </recommendedName>
</protein>
<feature type="active site" description="Proton donor/acceptor" evidence="2">
    <location>
        <position position="124"/>
    </location>
</feature>
<dbReference type="InterPro" id="IPR023365">
    <property type="entry name" value="Sortase_dom-sf"/>
</dbReference>
<keyword evidence="3" id="KW-0732">Signal</keyword>
<dbReference type="CDD" id="cd05826">
    <property type="entry name" value="Sortase_B"/>
    <property type="match status" value="1"/>
</dbReference>
<evidence type="ECO:0000313" key="5">
    <source>
        <dbReference type="Proteomes" id="UP000196386"/>
    </source>
</evidence>
<feature type="chain" id="PRO_5038706689" description="Class B sortase" evidence="3">
    <location>
        <begin position="30"/>
        <end position="280"/>
    </location>
</feature>
<proteinExistence type="predicted"/>
<dbReference type="AlphaFoldDB" id="A0A1Y4N529"/>